<evidence type="ECO:0000313" key="3">
    <source>
        <dbReference type="Proteomes" id="UP001612812"/>
    </source>
</evidence>
<dbReference type="EMBL" id="JBITLE010000004">
    <property type="protein sequence ID" value="MFI7263341.1"/>
    <property type="molecule type" value="Genomic_DNA"/>
</dbReference>
<name>A0ABW7ZMM2_9ACTN</name>
<dbReference type="PROSITE" id="PS51257">
    <property type="entry name" value="PROKAR_LIPOPROTEIN"/>
    <property type="match status" value="1"/>
</dbReference>
<reference evidence="2 3" key="1">
    <citation type="submission" date="2024-10" db="EMBL/GenBank/DDBJ databases">
        <title>The Natural Products Discovery Center: Release of the First 8490 Sequenced Strains for Exploring Actinobacteria Biosynthetic Diversity.</title>
        <authorList>
            <person name="Kalkreuter E."/>
            <person name="Kautsar S.A."/>
            <person name="Yang D."/>
            <person name="Bader C.D."/>
            <person name="Teijaro C.N."/>
            <person name="Fluegel L."/>
            <person name="Davis C.M."/>
            <person name="Simpson J.R."/>
            <person name="Lauterbach L."/>
            <person name="Steele A.D."/>
            <person name="Gui C."/>
            <person name="Meng S."/>
            <person name="Li G."/>
            <person name="Viehrig K."/>
            <person name="Ye F."/>
            <person name="Su P."/>
            <person name="Kiefer A.F."/>
            <person name="Nichols A."/>
            <person name="Cepeda A.J."/>
            <person name="Yan W."/>
            <person name="Fan B."/>
            <person name="Jiang Y."/>
            <person name="Adhikari A."/>
            <person name="Zheng C.-J."/>
            <person name="Schuster L."/>
            <person name="Cowan T.M."/>
            <person name="Smanski M.J."/>
            <person name="Chevrette M.G."/>
            <person name="De Carvalho L.P.S."/>
            <person name="Shen B."/>
        </authorList>
    </citation>
    <scope>NUCLEOTIDE SEQUENCE [LARGE SCALE GENOMIC DNA]</scope>
    <source>
        <strain evidence="2 3">NPDC049845</strain>
    </source>
</reference>
<organism evidence="2 3">
    <name type="scientific">Micromonospora maritima</name>
    <dbReference type="NCBI Taxonomy" id="986711"/>
    <lineage>
        <taxon>Bacteria</taxon>
        <taxon>Bacillati</taxon>
        <taxon>Actinomycetota</taxon>
        <taxon>Actinomycetes</taxon>
        <taxon>Micromonosporales</taxon>
        <taxon>Micromonosporaceae</taxon>
        <taxon>Micromonospora</taxon>
    </lineage>
</organism>
<proteinExistence type="predicted"/>
<protein>
    <submittedName>
        <fullName evidence="2">Uncharacterized protein</fullName>
    </submittedName>
</protein>
<feature type="compositionally biased region" description="Basic and acidic residues" evidence="1">
    <location>
        <begin position="73"/>
        <end position="83"/>
    </location>
</feature>
<evidence type="ECO:0000313" key="2">
    <source>
        <dbReference type="EMBL" id="MFI7263341.1"/>
    </source>
</evidence>
<comment type="caution">
    <text evidence="2">The sequence shown here is derived from an EMBL/GenBank/DDBJ whole genome shotgun (WGS) entry which is preliminary data.</text>
</comment>
<feature type="region of interest" description="Disordered" evidence="1">
    <location>
        <begin position="27"/>
        <end position="61"/>
    </location>
</feature>
<feature type="region of interest" description="Disordered" evidence="1">
    <location>
        <begin position="73"/>
        <end position="93"/>
    </location>
</feature>
<accession>A0ABW7ZMM2</accession>
<evidence type="ECO:0000256" key="1">
    <source>
        <dbReference type="SAM" id="MobiDB-lite"/>
    </source>
</evidence>
<gene>
    <name evidence="2" type="ORF">ACIBP4_13710</name>
</gene>
<keyword evidence="3" id="KW-1185">Reference proteome</keyword>
<dbReference type="Proteomes" id="UP001612812">
    <property type="component" value="Unassembled WGS sequence"/>
</dbReference>
<sequence>MRRGVVVLLAVAVGACLTAGCRARVDEGAGVPAPAGGGATGSTAPRTGPDGGAASGRPADGEITEQELAELTRELEQSERTLRSAEAVVAQDG</sequence>
<dbReference type="RefSeq" id="WP_396769164.1">
    <property type="nucleotide sequence ID" value="NZ_JBITLA010000004.1"/>
</dbReference>